<comment type="caution">
    <text evidence="1">The sequence shown here is derived from an EMBL/GenBank/DDBJ whole genome shotgun (WGS) entry which is preliminary data.</text>
</comment>
<evidence type="ECO:0000313" key="1">
    <source>
        <dbReference type="EMBL" id="GIX85429.1"/>
    </source>
</evidence>
<protein>
    <submittedName>
        <fullName evidence="1">Uncharacterized protein</fullName>
    </submittedName>
</protein>
<reference evidence="1 2" key="1">
    <citation type="submission" date="2021-06" db="EMBL/GenBank/DDBJ databases">
        <title>Caerostris extrusa draft genome.</title>
        <authorList>
            <person name="Kono N."/>
            <person name="Arakawa K."/>
        </authorList>
    </citation>
    <scope>NUCLEOTIDE SEQUENCE [LARGE SCALE GENOMIC DNA]</scope>
</reference>
<evidence type="ECO:0000313" key="2">
    <source>
        <dbReference type="Proteomes" id="UP001054945"/>
    </source>
</evidence>
<proteinExistence type="predicted"/>
<name>A0AAV4NM31_CAEEX</name>
<dbReference type="AlphaFoldDB" id="A0AAV4NM31"/>
<dbReference type="Proteomes" id="UP001054945">
    <property type="component" value="Unassembled WGS sequence"/>
</dbReference>
<organism evidence="1 2">
    <name type="scientific">Caerostris extrusa</name>
    <name type="common">Bark spider</name>
    <name type="synonym">Caerostris bankana</name>
    <dbReference type="NCBI Taxonomy" id="172846"/>
    <lineage>
        <taxon>Eukaryota</taxon>
        <taxon>Metazoa</taxon>
        <taxon>Ecdysozoa</taxon>
        <taxon>Arthropoda</taxon>
        <taxon>Chelicerata</taxon>
        <taxon>Arachnida</taxon>
        <taxon>Araneae</taxon>
        <taxon>Araneomorphae</taxon>
        <taxon>Entelegynae</taxon>
        <taxon>Araneoidea</taxon>
        <taxon>Araneidae</taxon>
        <taxon>Caerostris</taxon>
    </lineage>
</organism>
<keyword evidence="2" id="KW-1185">Reference proteome</keyword>
<sequence length="103" mass="12224">MYKRCINENYFEFYSIVSKGTNWKSLANRDANKSRSIPHISQTEGHQYKIHQPTRVRKTQQKRKAFQFPPYHKTSSWLILGIQLNRNSEEKAWARVRQAAAVE</sequence>
<dbReference type="EMBL" id="BPLR01003513">
    <property type="protein sequence ID" value="GIX85429.1"/>
    <property type="molecule type" value="Genomic_DNA"/>
</dbReference>
<accession>A0AAV4NM31</accession>
<gene>
    <name evidence="1" type="ORF">CEXT_386801</name>
</gene>